<dbReference type="Gene3D" id="6.10.340.10">
    <property type="match status" value="1"/>
</dbReference>
<evidence type="ECO:0000256" key="5">
    <source>
        <dbReference type="ARBA" id="ARBA00022679"/>
    </source>
</evidence>
<feature type="domain" description="Histidine kinase" evidence="11">
    <location>
        <begin position="241"/>
        <end position="452"/>
    </location>
</feature>
<evidence type="ECO:0000256" key="2">
    <source>
        <dbReference type="ARBA" id="ARBA00004370"/>
    </source>
</evidence>
<evidence type="ECO:0000256" key="10">
    <source>
        <dbReference type="SAM" id="Phobius"/>
    </source>
</evidence>
<comment type="caution">
    <text evidence="13">The sequence shown here is derived from an EMBL/GenBank/DDBJ whole genome shotgun (WGS) entry which is preliminary data.</text>
</comment>
<keyword evidence="8 10" id="KW-1133">Transmembrane helix</keyword>
<dbReference type="InterPro" id="IPR003661">
    <property type="entry name" value="HisK_dim/P_dom"/>
</dbReference>
<dbReference type="PROSITE" id="PS50885">
    <property type="entry name" value="HAMP"/>
    <property type="match status" value="1"/>
</dbReference>
<keyword evidence="9" id="KW-0902">Two-component regulatory system</keyword>
<dbReference type="InterPro" id="IPR005467">
    <property type="entry name" value="His_kinase_dom"/>
</dbReference>
<keyword evidence="14" id="KW-1185">Reference proteome</keyword>
<accession>A0ABS7PUA6</accession>
<feature type="transmembrane region" description="Helical" evidence="10">
    <location>
        <begin position="160"/>
        <end position="178"/>
    </location>
</feature>
<protein>
    <recommendedName>
        <fullName evidence="3">histidine kinase</fullName>
        <ecNumber evidence="3">2.7.13.3</ecNumber>
    </recommendedName>
</protein>
<dbReference type="SUPFAM" id="SSF55874">
    <property type="entry name" value="ATPase domain of HSP90 chaperone/DNA topoisomerase II/histidine kinase"/>
    <property type="match status" value="1"/>
</dbReference>
<dbReference type="Gene3D" id="3.30.565.10">
    <property type="entry name" value="Histidine kinase-like ATPase, C-terminal domain"/>
    <property type="match status" value="1"/>
</dbReference>
<dbReference type="Gene3D" id="1.10.287.130">
    <property type="match status" value="1"/>
</dbReference>
<dbReference type="EC" id="2.7.13.3" evidence="3"/>
<dbReference type="InterPro" id="IPR003660">
    <property type="entry name" value="HAMP_dom"/>
</dbReference>
<dbReference type="SMART" id="SM00304">
    <property type="entry name" value="HAMP"/>
    <property type="match status" value="1"/>
</dbReference>
<evidence type="ECO:0000256" key="8">
    <source>
        <dbReference type="ARBA" id="ARBA00022989"/>
    </source>
</evidence>
<evidence type="ECO:0000259" key="11">
    <source>
        <dbReference type="PROSITE" id="PS50109"/>
    </source>
</evidence>
<dbReference type="SUPFAM" id="SSF47384">
    <property type="entry name" value="Homodimeric domain of signal transducing histidine kinase"/>
    <property type="match status" value="1"/>
</dbReference>
<evidence type="ECO:0000256" key="9">
    <source>
        <dbReference type="ARBA" id="ARBA00023012"/>
    </source>
</evidence>
<comment type="catalytic activity">
    <reaction evidence="1">
        <text>ATP + protein L-histidine = ADP + protein N-phospho-L-histidine.</text>
        <dbReference type="EC" id="2.7.13.3"/>
    </reaction>
</comment>
<keyword evidence="10" id="KW-0472">Membrane</keyword>
<keyword evidence="6 10" id="KW-0812">Transmembrane</keyword>
<keyword evidence="4" id="KW-0597">Phosphoprotein</keyword>
<dbReference type="PANTHER" id="PTHR45436">
    <property type="entry name" value="SENSOR HISTIDINE KINASE YKOH"/>
    <property type="match status" value="1"/>
</dbReference>
<dbReference type="SUPFAM" id="SSF158472">
    <property type="entry name" value="HAMP domain-like"/>
    <property type="match status" value="1"/>
</dbReference>
<evidence type="ECO:0000256" key="1">
    <source>
        <dbReference type="ARBA" id="ARBA00000085"/>
    </source>
</evidence>
<feature type="transmembrane region" description="Helical" evidence="10">
    <location>
        <begin position="12"/>
        <end position="33"/>
    </location>
</feature>
<dbReference type="GO" id="GO:0016301">
    <property type="term" value="F:kinase activity"/>
    <property type="evidence" value="ECO:0007669"/>
    <property type="project" value="UniProtKB-KW"/>
</dbReference>
<dbReference type="InterPro" id="IPR036097">
    <property type="entry name" value="HisK_dim/P_sf"/>
</dbReference>
<keyword evidence="7 13" id="KW-0418">Kinase</keyword>
<evidence type="ECO:0000256" key="4">
    <source>
        <dbReference type="ARBA" id="ARBA00022553"/>
    </source>
</evidence>
<evidence type="ECO:0000259" key="12">
    <source>
        <dbReference type="PROSITE" id="PS50885"/>
    </source>
</evidence>
<dbReference type="RefSeq" id="WP_222992044.1">
    <property type="nucleotide sequence ID" value="NZ_JAINVV010000011.1"/>
</dbReference>
<dbReference type="InterPro" id="IPR050428">
    <property type="entry name" value="TCS_sensor_his_kinase"/>
</dbReference>
<dbReference type="InterPro" id="IPR003594">
    <property type="entry name" value="HATPase_dom"/>
</dbReference>
<dbReference type="InterPro" id="IPR036890">
    <property type="entry name" value="HATPase_C_sf"/>
</dbReference>
<evidence type="ECO:0000256" key="7">
    <source>
        <dbReference type="ARBA" id="ARBA00022777"/>
    </source>
</evidence>
<dbReference type="Pfam" id="PF02518">
    <property type="entry name" value="HATPase_c"/>
    <property type="match status" value="1"/>
</dbReference>
<reference evidence="13 14" key="1">
    <citation type="submission" date="2021-08" db="EMBL/GenBank/DDBJ databases">
        <authorList>
            <person name="Tuo L."/>
        </authorList>
    </citation>
    <scope>NUCLEOTIDE SEQUENCE [LARGE SCALE GENOMIC DNA]</scope>
    <source>
        <strain evidence="13 14">JCM 31229</strain>
    </source>
</reference>
<evidence type="ECO:0000313" key="13">
    <source>
        <dbReference type="EMBL" id="MBY8824932.1"/>
    </source>
</evidence>
<sequence length="452" mass="49318">MRLFRSLSFRLALAYLALFALSVAALIGLYYWINIVRPMAETRYQVIREADRLHDVYVRDGQAALLAAADMRARALDVRKPFHAFISRDGSLLSANLPSWPRKPVAGGWTMIEADLYRDGDESDHDALAYDRVFSDGARLIVGRDVQDISERQETLAESVVWIVIFTILLGIIGAALMSRAIATRIEAINATARRVISGDLSGRVPVRGSGDDFDRLAETLNLMLARIDESVEAIRRVSDSVAHELRTPLARLQADLEDLDAARDDPDARSRLIGDAIGEAARLNGVFDALLRIARIEGGRHGAASGTVDLTALLLDAVEFYVPQAELSSMLLRTDIAEGLVLRGDKDMLFQAVSNLLDNAIKYSPAGGTIRISARADGRRCRIAVCDEGPGLTEEEFDRATERFYRGRQVVASPGIGLGLTLVAAVATLHKAELSFRNGAPGLCVELALPL</sequence>
<dbReference type="EMBL" id="JAINVV010000011">
    <property type="protein sequence ID" value="MBY8824932.1"/>
    <property type="molecule type" value="Genomic_DNA"/>
</dbReference>
<dbReference type="CDD" id="cd00082">
    <property type="entry name" value="HisKA"/>
    <property type="match status" value="1"/>
</dbReference>
<gene>
    <name evidence="13" type="ORF">K7G82_21690</name>
</gene>
<evidence type="ECO:0000256" key="6">
    <source>
        <dbReference type="ARBA" id="ARBA00022692"/>
    </source>
</evidence>
<proteinExistence type="predicted"/>
<feature type="domain" description="HAMP" evidence="12">
    <location>
        <begin position="180"/>
        <end position="233"/>
    </location>
</feature>
<dbReference type="PANTHER" id="PTHR45436:SF8">
    <property type="entry name" value="HISTIDINE KINASE"/>
    <property type="match status" value="1"/>
</dbReference>
<organism evidence="13 14">
    <name type="scientific">Sphingomonas colocasiae</name>
    <dbReference type="NCBI Taxonomy" id="1848973"/>
    <lineage>
        <taxon>Bacteria</taxon>
        <taxon>Pseudomonadati</taxon>
        <taxon>Pseudomonadota</taxon>
        <taxon>Alphaproteobacteria</taxon>
        <taxon>Sphingomonadales</taxon>
        <taxon>Sphingomonadaceae</taxon>
        <taxon>Sphingomonas</taxon>
    </lineage>
</organism>
<dbReference type="Pfam" id="PF00672">
    <property type="entry name" value="HAMP"/>
    <property type="match status" value="1"/>
</dbReference>
<evidence type="ECO:0000313" key="14">
    <source>
        <dbReference type="Proteomes" id="UP000706039"/>
    </source>
</evidence>
<dbReference type="SMART" id="SM00388">
    <property type="entry name" value="HisKA"/>
    <property type="match status" value="1"/>
</dbReference>
<keyword evidence="5" id="KW-0808">Transferase</keyword>
<evidence type="ECO:0000256" key="3">
    <source>
        <dbReference type="ARBA" id="ARBA00012438"/>
    </source>
</evidence>
<dbReference type="PROSITE" id="PS50109">
    <property type="entry name" value="HIS_KIN"/>
    <property type="match status" value="1"/>
</dbReference>
<name>A0ABS7PUA6_9SPHN</name>
<dbReference type="Pfam" id="PF00512">
    <property type="entry name" value="HisKA"/>
    <property type="match status" value="1"/>
</dbReference>
<dbReference type="SMART" id="SM00387">
    <property type="entry name" value="HATPase_c"/>
    <property type="match status" value="1"/>
</dbReference>
<dbReference type="CDD" id="cd06225">
    <property type="entry name" value="HAMP"/>
    <property type="match status" value="1"/>
</dbReference>
<dbReference type="Proteomes" id="UP000706039">
    <property type="component" value="Unassembled WGS sequence"/>
</dbReference>
<dbReference type="CDD" id="cd00075">
    <property type="entry name" value="HATPase"/>
    <property type="match status" value="1"/>
</dbReference>
<comment type="subcellular location">
    <subcellularLocation>
        <location evidence="2">Membrane</location>
    </subcellularLocation>
</comment>